<evidence type="ECO:0000256" key="8">
    <source>
        <dbReference type="ARBA" id="ARBA00023125"/>
    </source>
</evidence>
<dbReference type="Pfam" id="PF02463">
    <property type="entry name" value="SMC_N"/>
    <property type="match status" value="1"/>
</dbReference>
<dbReference type="EMBL" id="CP041186">
    <property type="protein sequence ID" value="QDG51560.1"/>
    <property type="molecule type" value="Genomic_DNA"/>
</dbReference>
<dbReference type="GO" id="GO:0000731">
    <property type="term" value="P:DNA synthesis involved in DNA repair"/>
    <property type="evidence" value="ECO:0007669"/>
    <property type="project" value="TreeGrafter"/>
</dbReference>
<keyword evidence="4 9" id="KW-0963">Cytoplasm</keyword>
<dbReference type="GO" id="GO:0009432">
    <property type="term" value="P:SOS response"/>
    <property type="evidence" value="ECO:0007669"/>
    <property type="project" value="UniProtKB-UniRule"/>
</dbReference>
<feature type="binding site" evidence="9">
    <location>
        <begin position="51"/>
        <end position="58"/>
    </location>
    <ligand>
        <name>ATP</name>
        <dbReference type="ChEBI" id="CHEBI:30616"/>
    </ligand>
</feature>
<gene>
    <name evidence="9 12" type="primary">recF</name>
    <name evidence="12" type="ORF">FIV42_12630</name>
</gene>
<dbReference type="PANTHER" id="PTHR32182">
    <property type="entry name" value="DNA REPLICATION AND REPAIR PROTEIN RECF"/>
    <property type="match status" value="1"/>
</dbReference>
<dbReference type="SUPFAM" id="SSF52540">
    <property type="entry name" value="P-loop containing nucleoside triphosphate hydrolases"/>
    <property type="match status" value="1"/>
</dbReference>
<keyword evidence="9 10" id="KW-0742">SOS response</keyword>
<evidence type="ECO:0000256" key="4">
    <source>
        <dbReference type="ARBA" id="ARBA00022490"/>
    </source>
</evidence>
<dbReference type="InterPro" id="IPR001238">
    <property type="entry name" value="DNA-binding_RecF"/>
</dbReference>
<proteinExistence type="inferred from homology"/>
<dbReference type="AlphaFoldDB" id="A0A4Y6PTI2"/>
<dbReference type="PANTHER" id="PTHR32182:SF0">
    <property type="entry name" value="DNA REPLICATION AND REPAIR PROTEIN RECF"/>
    <property type="match status" value="1"/>
</dbReference>
<dbReference type="GO" id="GO:0005737">
    <property type="term" value="C:cytoplasm"/>
    <property type="evidence" value="ECO:0007669"/>
    <property type="project" value="UniProtKB-SubCell"/>
</dbReference>
<dbReference type="InterPro" id="IPR018078">
    <property type="entry name" value="DNA-binding_RecF_CS"/>
</dbReference>
<accession>A0A5B8Y567</accession>
<evidence type="ECO:0000259" key="11">
    <source>
        <dbReference type="Pfam" id="PF02463"/>
    </source>
</evidence>
<dbReference type="PROSITE" id="PS00618">
    <property type="entry name" value="RECF_2"/>
    <property type="match status" value="1"/>
</dbReference>
<evidence type="ECO:0000256" key="7">
    <source>
        <dbReference type="ARBA" id="ARBA00022840"/>
    </source>
</evidence>
<comment type="subcellular location">
    <subcellularLocation>
        <location evidence="1 9 10">Cytoplasm</location>
    </subcellularLocation>
</comment>
<dbReference type="GO" id="GO:0005524">
    <property type="term" value="F:ATP binding"/>
    <property type="evidence" value="ECO:0007669"/>
    <property type="project" value="UniProtKB-UniRule"/>
</dbReference>
<evidence type="ECO:0000313" key="13">
    <source>
        <dbReference type="Proteomes" id="UP000315995"/>
    </source>
</evidence>
<evidence type="ECO:0000256" key="9">
    <source>
        <dbReference type="HAMAP-Rule" id="MF_00365"/>
    </source>
</evidence>
<dbReference type="GO" id="GO:0003697">
    <property type="term" value="F:single-stranded DNA binding"/>
    <property type="evidence" value="ECO:0007669"/>
    <property type="project" value="UniProtKB-UniRule"/>
</dbReference>
<feature type="domain" description="RecF/RecN/SMC N-terminal" evidence="11">
    <location>
        <begin position="24"/>
        <end position="379"/>
    </location>
</feature>
<dbReference type="InterPro" id="IPR042174">
    <property type="entry name" value="RecF_2"/>
</dbReference>
<dbReference type="HAMAP" id="MF_00365">
    <property type="entry name" value="RecF"/>
    <property type="match status" value="1"/>
</dbReference>
<evidence type="ECO:0000256" key="5">
    <source>
        <dbReference type="ARBA" id="ARBA00022705"/>
    </source>
</evidence>
<name>A0A4Y6PTI2_PERCE</name>
<dbReference type="Gene3D" id="3.40.50.300">
    <property type="entry name" value="P-loop containing nucleotide triphosphate hydrolases"/>
    <property type="match status" value="1"/>
</dbReference>
<keyword evidence="8 9" id="KW-0238">DNA-binding</keyword>
<dbReference type="Proteomes" id="UP000315995">
    <property type="component" value="Chromosome"/>
</dbReference>
<keyword evidence="6 9" id="KW-0547">Nucleotide-binding</keyword>
<evidence type="ECO:0000256" key="2">
    <source>
        <dbReference type="ARBA" id="ARBA00008016"/>
    </source>
</evidence>
<protein>
    <recommendedName>
        <fullName evidence="3 9">DNA replication and repair protein RecF</fullName>
    </recommendedName>
</protein>
<dbReference type="NCBIfam" id="TIGR00611">
    <property type="entry name" value="recf"/>
    <property type="match status" value="1"/>
</dbReference>
<evidence type="ECO:0000256" key="3">
    <source>
        <dbReference type="ARBA" id="ARBA00020170"/>
    </source>
</evidence>
<keyword evidence="5 9" id="KW-0235">DNA replication</keyword>
<dbReference type="Gene3D" id="1.20.1050.90">
    <property type="entry name" value="RecF/RecN/SMC, N-terminal domain"/>
    <property type="match status" value="1"/>
</dbReference>
<keyword evidence="9 10" id="KW-0234">DNA repair</keyword>
<accession>A0A4Y6PTI2</accession>
<evidence type="ECO:0000256" key="10">
    <source>
        <dbReference type="RuleBase" id="RU000578"/>
    </source>
</evidence>
<sequence length="396" mass="45928">MAHQRIRGLNPQTPSPLNPHQMLLEALRLQDFRNLEHVELEPHPRFNILAGENGQGKTNLLEAVYLLSAVKSFRPQTNADLIRFGEDGATLEARVDRGGSERIVRLEVSGRGKKIFLNDNPVRQLSDFFGTVNVVMFGPEDIAILKGSPSERRRFIDRAIFNALPAFATETQHYEDVLGQRNALLKDHSPDQSLLNVYDEQLIQYGARIIERRLKFLSHFRPIMQRTFRAIFDEAFEADIHYHMKWSDRDDLTEADLDSRLAIERVLQEGLERTRRDERMRGYTLIGPHRDDLKTTLNGRDVKTYASQGQHRAFVLAMKIAEITHLEERYHFAPILLLDDVSSELDRERNRFLFDFLRSRMEGQVFITTTHRDYILLDEDVQTYRVSSGEIEAITD</sequence>
<evidence type="ECO:0000313" key="12">
    <source>
        <dbReference type="EMBL" id="QDG51560.1"/>
    </source>
</evidence>
<keyword evidence="7 9" id="KW-0067">ATP-binding</keyword>
<comment type="similarity">
    <text evidence="2 9 10">Belongs to the RecF family.</text>
</comment>
<reference evidence="12 13" key="1">
    <citation type="submission" date="2019-06" db="EMBL/GenBank/DDBJ databases">
        <title>Persicimonas caeni gen. nov., sp. nov., a predatory bacterium isolated from solar saltern.</title>
        <authorList>
            <person name="Wang S."/>
        </authorList>
    </citation>
    <scope>NUCLEOTIDE SEQUENCE [LARGE SCALE GENOMIC DNA]</scope>
    <source>
        <strain evidence="12 13">YN101</strain>
    </source>
</reference>
<dbReference type="InterPro" id="IPR003395">
    <property type="entry name" value="RecF/RecN/SMC_N"/>
</dbReference>
<dbReference type="OrthoDB" id="9803889at2"/>
<dbReference type="PROSITE" id="PS00617">
    <property type="entry name" value="RECF_1"/>
    <property type="match status" value="1"/>
</dbReference>
<dbReference type="GO" id="GO:0006302">
    <property type="term" value="P:double-strand break repair"/>
    <property type="evidence" value="ECO:0007669"/>
    <property type="project" value="TreeGrafter"/>
</dbReference>
<organism evidence="12 13">
    <name type="scientific">Persicimonas caeni</name>
    <dbReference type="NCBI Taxonomy" id="2292766"/>
    <lineage>
        <taxon>Bacteria</taxon>
        <taxon>Deltaproteobacteria</taxon>
        <taxon>Bradymonadales</taxon>
        <taxon>Bradymonadaceae</taxon>
        <taxon>Persicimonas</taxon>
    </lineage>
</organism>
<evidence type="ECO:0000256" key="1">
    <source>
        <dbReference type="ARBA" id="ARBA00004496"/>
    </source>
</evidence>
<dbReference type="InterPro" id="IPR027417">
    <property type="entry name" value="P-loop_NTPase"/>
</dbReference>
<dbReference type="GO" id="GO:0006260">
    <property type="term" value="P:DNA replication"/>
    <property type="evidence" value="ECO:0007669"/>
    <property type="project" value="UniProtKB-UniRule"/>
</dbReference>
<comment type="function">
    <text evidence="9 10">The RecF protein is involved in DNA metabolism; it is required for DNA replication and normal SOS inducibility. RecF binds preferentially to single-stranded, linear DNA. It also seems to bind ATP.</text>
</comment>
<evidence type="ECO:0000256" key="6">
    <source>
        <dbReference type="ARBA" id="ARBA00022741"/>
    </source>
</evidence>
<keyword evidence="9 10" id="KW-0227">DNA damage</keyword>
<keyword evidence="13" id="KW-1185">Reference proteome</keyword>